<evidence type="ECO:0000256" key="1">
    <source>
        <dbReference type="ARBA" id="ARBA00022553"/>
    </source>
</evidence>
<feature type="modified residue" description="4-aspartylphosphate" evidence="2">
    <location>
        <position position="52"/>
    </location>
</feature>
<reference evidence="4" key="1">
    <citation type="submission" date="2020-02" db="EMBL/GenBank/DDBJ databases">
        <title>Flavobacterium sp. genome.</title>
        <authorList>
            <person name="Jung H.S."/>
            <person name="Baek J.H."/>
            <person name="Jeon C.O."/>
        </authorList>
    </citation>
    <scope>NUCLEOTIDE SEQUENCE</scope>
    <source>
        <strain evidence="4">SE-s28</strain>
    </source>
</reference>
<evidence type="ECO:0000313" key="4">
    <source>
        <dbReference type="EMBL" id="NMH28935.1"/>
    </source>
</evidence>
<dbReference type="InterPro" id="IPR001789">
    <property type="entry name" value="Sig_transdc_resp-reg_receiver"/>
</dbReference>
<dbReference type="PROSITE" id="PS50110">
    <property type="entry name" value="RESPONSE_REGULATORY"/>
    <property type="match status" value="1"/>
</dbReference>
<feature type="domain" description="Response regulatory" evidence="3">
    <location>
        <begin position="1"/>
        <end position="119"/>
    </location>
</feature>
<protein>
    <submittedName>
        <fullName evidence="4">Response regulator</fullName>
    </submittedName>
</protein>
<organism evidence="4 5">
    <name type="scientific">Flavobacterium silvaticum</name>
    <dbReference type="NCBI Taxonomy" id="1852020"/>
    <lineage>
        <taxon>Bacteria</taxon>
        <taxon>Pseudomonadati</taxon>
        <taxon>Bacteroidota</taxon>
        <taxon>Flavobacteriia</taxon>
        <taxon>Flavobacteriales</taxon>
        <taxon>Flavobacteriaceae</taxon>
        <taxon>Flavobacterium</taxon>
    </lineage>
</organism>
<dbReference type="GO" id="GO:0000160">
    <property type="term" value="P:phosphorelay signal transduction system"/>
    <property type="evidence" value="ECO:0007669"/>
    <property type="project" value="InterPro"/>
</dbReference>
<accession>A0A972JIE6</accession>
<dbReference type="SUPFAM" id="SSF52172">
    <property type="entry name" value="CheY-like"/>
    <property type="match status" value="1"/>
</dbReference>
<dbReference type="AlphaFoldDB" id="A0A972JIE6"/>
<evidence type="ECO:0000256" key="2">
    <source>
        <dbReference type="PROSITE-ProRule" id="PRU00169"/>
    </source>
</evidence>
<dbReference type="Pfam" id="PF00072">
    <property type="entry name" value="Response_reg"/>
    <property type="match status" value="1"/>
</dbReference>
<evidence type="ECO:0000313" key="5">
    <source>
        <dbReference type="Proteomes" id="UP000712080"/>
    </source>
</evidence>
<dbReference type="PANTHER" id="PTHR44591:SF3">
    <property type="entry name" value="RESPONSE REGULATORY DOMAIN-CONTAINING PROTEIN"/>
    <property type="match status" value="1"/>
</dbReference>
<dbReference type="Proteomes" id="UP000712080">
    <property type="component" value="Unassembled WGS sequence"/>
</dbReference>
<keyword evidence="5" id="KW-1185">Reference proteome</keyword>
<dbReference type="SMART" id="SM00448">
    <property type="entry name" value="REC"/>
    <property type="match status" value="1"/>
</dbReference>
<dbReference type="EMBL" id="JAAMPU010000107">
    <property type="protein sequence ID" value="NMH28935.1"/>
    <property type="molecule type" value="Genomic_DNA"/>
</dbReference>
<dbReference type="Gene3D" id="3.40.50.2300">
    <property type="match status" value="1"/>
</dbReference>
<keyword evidence="1 2" id="KW-0597">Phosphoprotein</keyword>
<dbReference type="RefSeq" id="WP_169528039.1">
    <property type="nucleotide sequence ID" value="NZ_JAAMPU010000107.1"/>
</dbReference>
<proteinExistence type="predicted"/>
<name>A0A972JIE6_9FLAO</name>
<evidence type="ECO:0000259" key="3">
    <source>
        <dbReference type="PROSITE" id="PS50110"/>
    </source>
</evidence>
<dbReference type="PANTHER" id="PTHR44591">
    <property type="entry name" value="STRESS RESPONSE REGULATOR PROTEIN 1"/>
    <property type="match status" value="1"/>
</dbReference>
<gene>
    <name evidence="4" type="ORF">G6047_12900</name>
</gene>
<dbReference type="InterPro" id="IPR011006">
    <property type="entry name" value="CheY-like_superfamily"/>
</dbReference>
<dbReference type="InterPro" id="IPR050595">
    <property type="entry name" value="Bact_response_regulator"/>
</dbReference>
<sequence>MIFYAEDDPDDLETFKQVIEDLGREVLAFTNIRDLIHQMKNPPPDVAILFLDINMPVQTGLHALEIIRQSDKWNDLPVIMLSTANNHHYILESQQLGANLFIVKPNSYKKLRCALKYALTTDWKKRKVTVENFLYEPTL</sequence>
<comment type="caution">
    <text evidence="4">The sequence shown here is derived from an EMBL/GenBank/DDBJ whole genome shotgun (WGS) entry which is preliminary data.</text>
</comment>